<evidence type="ECO:0000313" key="2">
    <source>
        <dbReference type="Proteomes" id="UP000254968"/>
    </source>
</evidence>
<dbReference type="Proteomes" id="UP000254968">
    <property type="component" value="Unassembled WGS sequence"/>
</dbReference>
<gene>
    <name evidence="1" type="ORF">NCTC13315_02967</name>
</gene>
<sequence>MFSYPKVLIKNIHMDSNTERTHPILNIRHEHHIISSQNLVKSYKNINLSQHYNADYFGKFIYEE</sequence>
<keyword evidence="2" id="KW-1185">Reference proteome</keyword>
<proteinExistence type="predicted"/>
<accession>A0A378JPR7</accession>
<protein>
    <submittedName>
        <fullName evidence="1">Uncharacterized protein</fullName>
    </submittedName>
</protein>
<dbReference type="AlphaFoldDB" id="A0A378JPR7"/>
<reference evidence="1 2" key="1">
    <citation type="submission" date="2018-06" db="EMBL/GenBank/DDBJ databases">
        <authorList>
            <consortium name="Pathogen Informatics"/>
            <person name="Doyle S."/>
        </authorList>
    </citation>
    <scope>NUCLEOTIDE SEQUENCE [LARGE SCALE GENOMIC DNA]</scope>
    <source>
        <strain evidence="1 2">NCTC13315</strain>
    </source>
</reference>
<evidence type="ECO:0000313" key="1">
    <source>
        <dbReference type="EMBL" id="STX55596.1"/>
    </source>
</evidence>
<name>A0A378JPR7_9GAMM</name>
<dbReference type="EMBL" id="UGNV01000003">
    <property type="protein sequence ID" value="STX55596.1"/>
    <property type="molecule type" value="Genomic_DNA"/>
</dbReference>
<organism evidence="1 2">
    <name type="scientific">Legionella beliardensis</name>
    <dbReference type="NCBI Taxonomy" id="91822"/>
    <lineage>
        <taxon>Bacteria</taxon>
        <taxon>Pseudomonadati</taxon>
        <taxon>Pseudomonadota</taxon>
        <taxon>Gammaproteobacteria</taxon>
        <taxon>Legionellales</taxon>
        <taxon>Legionellaceae</taxon>
        <taxon>Legionella</taxon>
    </lineage>
</organism>